<reference evidence="1 2" key="1">
    <citation type="submission" date="2018-02" db="EMBL/GenBank/DDBJ databases">
        <title>Genome sequences of Apibacter spp., gut symbionts of Asian honey bees.</title>
        <authorList>
            <person name="Kwong W.K."/>
            <person name="Steele M.I."/>
            <person name="Moran N.A."/>
        </authorList>
    </citation>
    <scope>NUCLEOTIDE SEQUENCE [LARGE SCALE GENOMIC DNA]</scope>
    <source>
        <strain evidence="2">wkB301</strain>
    </source>
</reference>
<evidence type="ECO:0000313" key="2">
    <source>
        <dbReference type="Proteomes" id="UP000238042"/>
    </source>
</evidence>
<dbReference type="EMBL" id="PSZM01000001">
    <property type="protein sequence ID" value="PQL95471.1"/>
    <property type="molecule type" value="Genomic_DNA"/>
</dbReference>
<protein>
    <recommendedName>
        <fullName evidence="3">GLPGLI family protein</fullName>
    </recommendedName>
</protein>
<dbReference type="InterPro" id="IPR005901">
    <property type="entry name" value="GLPGLI"/>
</dbReference>
<dbReference type="OrthoDB" id="1068986at2"/>
<dbReference type="Proteomes" id="UP000238042">
    <property type="component" value="Unassembled WGS sequence"/>
</dbReference>
<name>A0A2S8AGG2_9FLAO</name>
<dbReference type="AlphaFoldDB" id="A0A2S8AGG2"/>
<evidence type="ECO:0000313" key="1">
    <source>
        <dbReference type="EMBL" id="PQL95471.1"/>
    </source>
</evidence>
<sequence length="230" mass="26784">MKKIVYIFLFFTYAGLLSQTVKITYQAFANVNDYKEQTTDSEIIKSMDAFLAQEFIYDLYYKDGISLFLKEKTNQHDNSENKIIEVGATDQTYKDQKENLYVKQADFFGKDFLITDKLLPIDWVLIDEEKKIGPYLCKKAITSSDDTTVEAWYSPDIAIPDGPMDYWGLPGLIVELQYKNLTYKLTSINYKTNYSISKPTKGKVIKKLDFQNMEKEKLQELENGIFNDNY</sequence>
<dbReference type="NCBIfam" id="TIGR01200">
    <property type="entry name" value="GLPGLI"/>
    <property type="match status" value="1"/>
</dbReference>
<organism evidence="1 2">
    <name type="scientific">Apibacter adventoris</name>
    <dbReference type="NCBI Taxonomy" id="1679466"/>
    <lineage>
        <taxon>Bacteria</taxon>
        <taxon>Pseudomonadati</taxon>
        <taxon>Bacteroidota</taxon>
        <taxon>Flavobacteriia</taxon>
        <taxon>Flavobacteriales</taxon>
        <taxon>Weeksellaceae</taxon>
        <taxon>Apibacter</taxon>
    </lineage>
</organism>
<accession>A0A2S8AGG2</accession>
<dbReference type="Pfam" id="PF09697">
    <property type="entry name" value="Porph_ging"/>
    <property type="match status" value="1"/>
</dbReference>
<evidence type="ECO:0008006" key="3">
    <source>
        <dbReference type="Google" id="ProtNLM"/>
    </source>
</evidence>
<gene>
    <name evidence="1" type="ORF">C4S77_01365</name>
</gene>
<comment type="caution">
    <text evidence="1">The sequence shown here is derived from an EMBL/GenBank/DDBJ whole genome shotgun (WGS) entry which is preliminary data.</text>
</comment>
<keyword evidence="2" id="KW-1185">Reference proteome</keyword>
<proteinExistence type="predicted"/>
<dbReference type="RefSeq" id="WP_105245501.1">
    <property type="nucleotide sequence ID" value="NZ_PSZM01000001.1"/>
</dbReference>